<accession>A0ABP9CJA9</accession>
<feature type="region of interest" description="Disordered" evidence="3">
    <location>
        <begin position="1"/>
        <end position="24"/>
    </location>
</feature>
<evidence type="ECO:0000256" key="3">
    <source>
        <dbReference type="SAM" id="MobiDB-lite"/>
    </source>
</evidence>
<comment type="caution">
    <text evidence="4">The sequence shown here is derived from an EMBL/GenBank/DDBJ whole genome shotgun (WGS) entry which is preliminary data.</text>
</comment>
<dbReference type="InterPro" id="IPR041916">
    <property type="entry name" value="Anti_sigma_zinc_sf"/>
</dbReference>
<name>A0ABP9CJA9_9ACTN</name>
<keyword evidence="2" id="KW-0804">Transcription</keyword>
<evidence type="ECO:0000313" key="5">
    <source>
        <dbReference type="Proteomes" id="UP001500839"/>
    </source>
</evidence>
<dbReference type="Proteomes" id="UP001500839">
    <property type="component" value="Unassembled WGS sequence"/>
</dbReference>
<dbReference type="EMBL" id="BAABKQ010000001">
    <property type="protein sequence ID" value="GAA4812433.1"/>
    <property type="molecule type" value="Genomic_DNA"/>
</dbReference>
<proteinExistence type="predicted"/>
<evidence type="ECO:0008006" key="6">
    <source>
        <dbReference type="Google" id="ProtNLM"/>
    </source>
</evidence>
<feature type="region of interest" description="Disordered" evidence="3">
    <location>
        <begin position="96"/>
        <end position="120"/>
    </location>
</feature>
<feature type="compositionally biased region" description="Basic residues" evidence="3">
    <location>
        <begin position="106"/>
        <end position="120"/>
    </location>
</feature>
<evidence type="ECO:0000256" key="2">
    <source>
        <dbReference type="ARBA" id="ARBA00023163"/>
    </source>
</evidence>
<gene>
    <name evidence="4" type="ORF">GCM10023353_16530</name>
</gene>
<reference evidence="5" key="1">
    <citation type="journal article" date="2019" name="Int. J. Syst. Evol. Microbiol.">
        <title>The Global Catalogue of Microorganisms (GCM) 10K type strain sequencing project: providing services to taxonomists for standard genome sequencing and annotation.</title>
        <authorList>
            <consortium name="The Broad Institute Genomics Platform"/>
            <consortium name="The Broad Institute Genome Sequencing Center for Infectious Disease"/>
            <person name="Wu L."/>
            <person name="Ma J."/>
        </authorList>
    </citation>
    <scope>NUCLEOTIDE SEQUENCE [LARGE SCALE GENOMIC DNA]</scope>
    <source>
        <strain evidence="5">JCM 18542</strain>
    </source>
</reference>
<evidence type="ECO:0000313" key="4">
    <source>
        <dbReference type="EMBL" id="GAA4812433.1"/>
    </source>
</evidence>
<organism evidence="4 5">
    <name type="scientific">Tomitella cavernea</name>
    <dbReference type="NCBI Taxonomy" id="1387982"/>
    <lineage>
        <taxon>Bacteria</taxon>
        <taxon>Bacillati</taxon>
        <taxon>Actinomycetota</taxon>
        <taxon>Actinomycetes</taxon>
        <taxon>Mycobacteriales</taxon>
        <taxon>Tomitella</taxon>
    </lineage>
</organism>
<dbReference type="RefSeq" id="WP_200175414.1">
    <property type="nucleotide sequence ID" value="NZ_BAABKQ010000001.1"/>
</dbReference>
<protein>
    <recommendedName>
        <fullName evidence="6">RNA polymerase subunit sigma-70</fullName>
    </recommendedName>
</protein>
<evidence type="ECO:0000256" key="1">
    <source>
        <dbReference type="ARBA" id="ARBA00023015"/>
    </source>
</evidence>
<dbReference type="Gene3D" id="1.10.10.1320">
    <property type="entry name" value="Anti-sigma factor, zinc-finger domain"/>
    <property type="match status" value="1"/>
</dbReference>
<keyword evidence="5" id="KW-1185">Reference proteome</keyword>
<keyword evidence="1" id="KW-0805">Transcription regulation</keyword>
<sequence>MFDSAWRGRPSGSQFSLGAGTGDTGHLATEAVAAYVDGELRMSAHLRASGHIADCPLCAAEVDAQAHARAALQSSAVPRLPENLLGDLRSIPQKALPSFDDAQLGRPHRGTPTQRRRRFF</sequence>